<dbReference type="KEGG" id="mng:MNEG_4913"/>
<feature type="domain" description="Thioredoxin" evidence="1">
    <location>
        <begin position="8"/>
        <end position="103"/>
    </location>
</feature>
<dbReference type="InterPro" id="IPR013766">
    <property type="entry name" value="Thioredoxin_domain"/>
</dbReference>
<sequence>MTFQTDICSKEAWQCEVADGASGALQVVELYADWAGPCKAVKELFRKLYFDHGDGGATGVPLKFYTVNVDRVPALEQHKGRCQPLFMMYKDGRLLDKVEGVEGPKLTHLVTSLLRK</sequence>
<dbReference type="Gene3D" id="3.40.30.10">
    <property type="entry name" value="Glutaredoxin"/>
    <property type="match status" value="1"/>
</dbReference>
<keyword evidence="2" id="KW-0969">Cilium</keyword>
<dbReference type="EMBL" id="KK100925">
    <property type="protein sequence ID" value="KIZ03050.1"/>
    <property type="molecule type" value="Genomic_DNA"/>
</dbReference>
<dbReference type="PANTHER" id="PTHR46135">
    <property type="entry name" value="NME/NM23 FAMILY MEMBER 8"/>
    <property type="match status" value="1"/>
</dbReference>
<keyword evidence="2" id="KW-0966">Cell projection</keyword>
<name>A0A0D2MJ60_9CHLO</name>
<dbReference type="PANTHER" id="PTHR46135:SF3">
    <property type="entry name" value="NME_NM23 FAMILY MEMBER 8"/>
    <property type="match status" value="1"/>
</dbReference>
<dbReference type="RefSeq" id="XP_013902069.1">
    <property type="nucleotide sequence ID" value="XM_014046615.1"/>
</dbReference>
<organism evidence="2 3">
    <name type="scientific">Monoraphidium neglectum</name>
    <dbReference type="NCBI Taxonomy" id="145388"/>
    <lineage>
        <taxon>Eukaryota</taxon>
        <taxon>Viridiplantae</taxon>
        <taxon>Chlorophyta</taxon>
        <taxon>core chlorophytes</taxon>
        <taxon>Chlorophyceae</taxon>
        <taxon>CS clade</taxon>
        <taxon>Sphaeropleales</taxon>
        <taxon>Selenastraceae</taxon>
        <taxon>Monoraphidium</taxon>
    </lineage>
</organism>
<keyword evidence="3" id="KW-1185">Reference proteome</keyword>
<evidence type="ECO:0000313" key="2">
    <source>
        <dbReference type="EMBL" id="KIZ03050.1"/>
    </source>
</evidence>
<accession>A0A0D2MJ60</accession>
<gene>
    <name evidence="2" type="ORF">MNEG_4913</name>
</gene>
<evidence type="ECO:0000259" key="1">
    <source>
        <dbReference type="Pfam" id="PF00085"/>
    </source>
</evidence>
<reference evidence="2 3" key="1">
    <citation type="journal article" date="2013" name="BMC Genomics">
        <title>Reconstruction of the lipid metabolism for the microalga Monoraphidium neglectum from its genome sequence reveals characteristics suitable for biofuel production.</title>
        <authorList>
            <person name="Bogen C."/>
            <person name="Al-Dilaimi A."/>
            <person name="Albersmeier A."/>
            <person name="Wichmann J."/>
            <person name="Grundmann M."/>
            <person name="Rupp O."/>
            <person name="Lauersen K.J."/>
            <person name="Blifernez-Klassen O."/>
            <person name="Kalinowski J."/>
            <person name="Goesmann A."/>
            <person name="Mussgnug J.H."/>
            <person name="Kruse O."/>
        </authorList>
    </citation>
    <scope>NUCLEOTIDE SEQUENCE [LARGE SCALE GENOMIC DNA]</scope>
    <source>
        <strain evidence="2 3">SAG 48.87</strain>
    </source>
</reference>
<dbReference type="OrthoDB" id="10263751at2759"/>
<dbReference type="SUPFAM" id="SSF52833">
    <property type="entry name" value="Thioredoxin-like"/>
    <property type="match status" value="1"/>
</dbReference>
<dbReference type="InterPro" id="IPR051766">
    <property type="entry name" value="TXND_domain-containing"/>
</dbReference>
<keyword evidence="2" id="KW-0282">Flagellum</keyword>
<dbReference type="STRING" id="145388.A0A0D2MJ60"/>
<dbReference type="AlphaFoldDB" id="A0A0D2MJ60"/>
<dbReference type="GeneID" id="25737790"/>
<protein>
    <submittedName>
        <fullName evidence="2">Dynein light chain, flagellar outer arm</fullName>
    </submittedName>
</protein>
<evidence type="ECO:0000313" key="3">
    <source>
        <dbReference type="Proteomes" id="UP000054498"/>
    </source>
</evidence>
<proteinExistence type="predicted"/>
<dbReference type="Proteomes" id="UP000054498">
    <property type="component" value="Unassembled WGS sequence"/>
</dbReference>
<dbReference type="Pfam" id="PF00085">
    <property type="entry name" value="Thioredoxin"/>
    <property type="match status" value="1"/>
</dbReference>
<dbReference type="InterPro" id="IPR036249">
    <property type="entry name" value="Thioredoxin-like_sf"/>
</dbReference>